<evidence type="ECO:0000313" key="1">
    <source>
        <dbReference type="EMBL" id="KAF1971361.1"/>
    </source>
</evidence>
<organism evidence="1 2">
    <name type="scientific">Bimuria novae-zelandiae CBS 107.79</name>
    <dbReference type="NCBI Taxonomy" id="1447943"/>
    <lineage>
        <taxon>Eukaryota</taxon>
        <taxon>Fungi</taxon>
        <taxon>Dikarya</taxon>
        <taxon>Ascomycota</taxon>
        <taxon>Pezizomycotina</taxon>
        <taxon>Dothideomycetes</taxon>
        <taxon>Pleosporomycetidae</taxon>
        <taxon>Pleosporales</taxon>
        <taxon>Massarineae</taxon>
        <taxon>Didymosphaeriaceae</taxon>
        <taxon>Bimuria</taxon>
    </lineage>
</organism>
<evidence type="ECO:0000313" key="2">
    <source>
        <dbReference type="Proteomes" id="UP000800036"/>
    </source>
</evidence>
<keyword evidence="2" id="KW-1185">Reference proteome</keyword>
<accession>A0A6A5V294</accession>
<dbReference type="AlphaFoldDB" id="A0A6A5V294"/>
<dbReference type="Proteomes" id="UP000800036">
    <property type="component" value="Unassembled WGS sequence"/>
</dbReference>
<proteinExistence type="predicted"/>
<name>A0A6A5V294_9PLEO</name>
<sequence>MVLKHLNTTSKAFALRAPSNALPFSLRRILIPILYPTVLRFWRAFLTRASNPTSLLRRYSTFIESYRRTTTSPSQVVPAQPFPIHLSLSSRGLYHTSPNEYPSRNTHIVQAFQSGSTTKCSPTFQKSPFDTKVHPVFLPPTSVALFPTRVLCTPSTSFHPAPLPSLPHTLL</sequence>
<protein>
    <submittedName>
        <fullName evidence="1">Uncharacterized protein</fullName>
    </submittedName>
</protein>
<gene>
    <name evidence="1" type="ORF">BU23DRAFT_180235</name>
</gene>
<dbReference type="EMBL" id="ML976693">
    <property type="protein sequence ID" value="KAF1971361.1"/>
    <property type="molecule type" value="Genomic_DNA"/>
</dbReference>
<reference evidence="1" key="1">
    <citation type="journal article" date="2020" name="Stud. Mycol.">
        <title>101 Dothideomycetes genomes: a test case for predicting lifestyles and emergence of pathogens.</title>
        <authorList>
            <person name="Haridas S."/>
            <person name="Albert R."/>
            <person name="Binder M."/>
            <person name="Bloem J."/>
            <person name="Labutti K."/>
            <person name="Salamov A."/>
            <person name="Andreopoulos B."/>
            <person name="Baker S."/>
            <person name="Barry K."/>
            <person name="Bills G."/>
            <person name="Bluhm B."/>
            <person name="Cannon C."/>
            <person name="Castanera R."/>
            <person name="Culley D."/>
            <person name="Daum C."/>
            <person name="Ezra D."/>
            <person name="Gonzalez J."/>
            <person name="Henrissat B."/>
            <person name="Kuo A."/>
            <person name="Liang C."/>
            <person name="Lipzen A."/>
            <person name="Lutzoni F."/>
            <person name="Magnuson J."/>
            <person name="Mondo S."/>
            <person name="Nolan M."/>
            <person name="Ohm R."/>
            <person name="Pangilinan J."/>
            <person name="Park H.-J."/>
            <person name="Ramirez L."/>
            <person name="Alfaro M."/>
            <person name="Sun H."/>
            <person name="Tritt A."/>
            <person name="Yoshinaga Y."/>
            <person name="Zwiers L.-H."/>
            <person name="Turgeon B."/>
            <person name="Goodwin S."/>
            <person name="Spatafora J."/>
            <person name="Crous P."/>
            <person name="Grigoriev I."/>
        </authorList>
    </citation>
    <scope>NUCLEOTIDE SEQUENCE</scope>
    <source>
        <strain evidence="1">CBS 107.79</strain>
    </source>
</reference>